<keyword evidence="2" id="KW-1185">Reference proteome</keyword>
<accession>A0ACC7NUZ5</accession>
<comment type="caution">
    <text evidence="1">The sequence shown here is derived from an EMBL/GenBank/DDBJ whole genome shotgun (WGS) entry which is preliminary data.</text>
</comment>
<dbReference type="EMBL" id="JBJURJ010000004">
    <property type="protein sequence ID" value="MFM9328192.1"/>
    <property type="molecule type" value="Genomic_DNA"/>
</dbReference>
<keyword evidence="1" id="KW-0560">Oxidoreductase</keyword>
<organism evidence="1 2">
    <name type="scientific">Paenibacillus mesotrionivorans</name>
    <dbReference type="NCBI Taxonomy" id="3160968"/>
    <lineage>
        <taxon>Bacteria</taxon>
        <taxon>Bacillati</taxon>
        <taxon>Bacillota</taxon>
        <taxon>Bacilli</taxon>
        <taxon>Bacillales</taxon>
        <taxon>Paenibacillaceae</taxon>
        <taxon>Paenibacillus</taxon>
    </lineage>
</organism>
<proteinExistence type="predicted"/>
<name>A0ACC7NUZ5_9BACL</name>
<sequence length="325" mass="35838">MGKPVVFIPSRVPEETVQYLSTVADVDYRDEEEMLDEEDFLEGVSRADGLLIYSRNKIKHDVLERAPKLKAVCNIAVGYDNLDLEDLTRRGIAATNTPDVLTETTADLAFGLLIAAARRIPEADHYVKSGQWSGWLPSLMLGKDVYGATLGIVGYGRIGSAIARRARGFEMKVLYCNPERILGDEQQLGLEYASLDVLLRRSDFVLLQVPLTPRTWGMIGERELALMKKDAFLINSSRGGVVNEDALIKALTEQWIAGAGLDVFAQEPLLAGHPFLTMKNVVTLPHIGSATRETRAAMAMKAAVNMAFILRGERPANLLNPAVWK</sequence>
<protein>
    <submittedName>
        <fullName evidence="1">2-hydroxyacid dehydrogenase</fullName>
        <ecNumber evidence="1">1.1.1.-</ecNumber>
    </submittedName>
</protein>
<dbReference type="Proteomes" id="UP001631969">
    <property type="component" value="Unassembled WGS sequence"/>
</dbReference>
<gene>
    <name evidence="1" type="ORF">ACI1P1_07835</name>
</gene>
<dbReference type="EC" id="1.1.1.-" evidence="1"/>
<evidence type="ECO:0000313" key="1">
    <source>
        <dbReference type="EMBL" id="MFM9328192.1"/>
    </source>
</evidence>
<reference evidence="1" key="1">
    <citation type="submission" date="2024-12" db="EMBL/GenBank/DDBJ databases">
        <authorList>
            <person name="Wu N."/>
        </authorList>
    </citation>
    <scope>NUCLEOTIDE SEQUENCE</scope>
    <source>
        <strain evidence="1">P15</strain>
    </source>
</reference>
<evidence type="ECO:0000313" key="2">
    <source>
        <dbReference type="Proteomes" id="UP001631969"/>
    </source>
</evidence>